<dbReference type="Proteomes" id="UP000033115">
    <property type="component" value="Chromosome"/>
</dbReference>
<feature type="transmembrane region" description="Helical" evidence="7">
    <location>
        <begin position="135"/>
        <end position="156"/>
    </location>
</feature>
<dbReference type="Gene3D" id="1.20.1250.20">
    <property type="entry name" value="MFS general substrate transporter like domains"/>
    <property type="match status" value="2"/>
</dbReference>
<dbReference type="InterPro" id="IPR050171">
    <property type="entry name" value="MFS_Transporters"/>
</dbReference>
<dbReference type="PROSITE" id="PS50850">
    <property type="entry name" value="MFS"/>
    <property type="match status" value="1"/>
</dbReference>
<organism evidence="9 10">
    <name type="scientific">Clostridium scatologenes</name>
    <dbReference type="NCBI Taxonomy" id="1548"/>
    <lineage>
        <taxon>Bacteria</taxon>
        <taxon>Bacillati</taxon>
        <taxon>Bacillota</taxon>
        <taxon>Clostridia</taxon>
        <taxon>Eubacteriales</taxon>
        <taxon>Clostridiaceae</taxon>
        <taxon>Clostridium</taxon>
    </lineage>
</organism>
<feature type="transmembrane region" description="Helical" evidence="7">
    <location>
        <begin position="343"/>
        <end position="360"/>
    </location>
</feature>
<feature type="transmembrane region" description="Helical" evidence="7">
    <location>
        <begin position="219"/>
        <end position="240"/>
    </location>
</feature>
<dbReference type="HOGENOM" id="CLU_043790_0_0_9"/>
<accession>A0A0E3JNQ4</accession>
<proteinExistence type="predicted"/>
<evidence type="ECO:0000256" key="6">
    <source>
        <dbReference type="ARBA" id="ARBA00023136"/>
    </source>
</evidence>
<feature type="transmembrane region" description="Helical" evidence="7">
    <location>
        <begin position="7"/>
        <end position="27"/>
    </location>
</feature>
<dbReference type="InterPro" id="IPR020846">
    <property type="entry name" value="MFS_dom"/>
</dbReference>
<keyword evidence="4 7" id="KW-0812">Transmembrane</keyword>
<dbReference type="PANTHER" id="PTHR23517:SF3">
    <property type="entry name" value="INTEGRAL MEMBRANE TRANSPORT PROTEIN"/>
    <property type="match status" value="1"/>
</dbReference>
<dbReference type="GO" id="GO:0005886">
    <property type="term" value="C:plasma membrane"/>
    <property type="evidence" value="ECO:0007669"/>
    <property type="project" value="UniProtKB-SubCell"/>
</dbReference>
<feature type="transmembrane region" description="Helical" evidence="7">
    <location>
        <begin position="47"/>
        <end position="64"/>
    </location>
</feature>
<evidence type="ECO:0000313" key="10">
    <source>
        <dbReference type="Proteomes" id="UP000033115"/>
    </source>
</evidence>
<dbReference type="GO" id="GO:0022857">
    <property type="term" value="F:transmembrane transporter activity"/>
    <property type="evidence" value="ECO:0007669"/>
    <property type="project" value="InterPro"/>
</dbReference>
<dbReference type="CDD" id="cd06174">
    <property type="entry name" value="MFS"/>
    <property type="match status" value="1"/>
</dbReference>
<feature type="transmembrane region" description="Helical" evidence="7">
    <location>
        <begin position="168"/>
        <end position="190"/>
    </location>
</feature>
<sequence length="424" mass="46423">MNDKTRKYLAILALGVSGASIYLLPFIKYVFYDQQIEAMGITNAQSGFLLTMYAMGNIFLYIPGGILADKLSPKRCLLFSLLSTTALTIVYGFTLSYKAALVIWFLLSITTVLVFWSALLKAVRIIGSEKEQGTMFGIYYAVNGITGAIFNAIALWSTRLTSNAQGAMFNVTMIYAVATTLAAVLVFLFLKKDSDVKVETSENEKFQFKDVAHLLKNPYVWIFSLVVFCGYSLFSSTSYFTPYLTDVVGVSPISSGIYSIIRNYLFMLLAPISGYIADRGFKSTSKWLIITLSILVVLFIGVLVIPSGANATMISVYTLLPGAFGLASYSIVFSLIGETKIPAKVTGTVIGLASVIGYSPDLFMSTMFGSWLDKLGKNGYTYIFLYLAATCVVGIVCAYLIRRHAVNINGLGKNNKQTNTVINN</sequence>
<feature type="transmembrane region" description="Helical" evidence="7">
    <location>
        <begin position="76"/>
        <end position="95"/>
    </location>
</feature>
<dbReference type="STRING" id="1548.CSCA_2392"/>
<feature type="transmembrane region" description="Helical" evidence="7">
    <location>
        <begin position="101"/>
        <end position="123"/>
    </location>
</feature>
<evidence type="ECO:0000256" key="7">
    <source>
        <dbReference type="SAM" id="Phobius"/>
    </source>
</evidence>
<evidence type="ECO:0000259" key="8">
    <source>
        <dbReference type="PROSITE" id="PS50850"/>
    </source>
</evidence>
<dbReference type="KEGG" id="csq:CSCA_2392"/>
<feature type="transmembrane region" description="Helical" evidence="7">
    <location>
        <begin position="314"/>
        <end position="336"/>
    </location>
</feature>
<keyword evidence="5 7" id="KW-1133">Transmembrane helix</keyword>
<gene>
    <name evidence="9" type="ORF">CSCA_2392</name>
</gene>
<keyword evidence="2" id="KW-0813">Transport</keyword>
<dbReference type="PANTHER" id="PTHR23517">
    <property type="entry name" value="RESISTANCE PROTEIN MDTM, PUTATIVE-RELATED-RELATED"/>
    <property type="match status" value="1"/>
</dbReference>
<dbReference type="Pfam" id="PF07690">
    <property type="entry name" value="MFS_1"/>
    <property type="match status" value="1"/>
</dbReference>
<dbReference type="InterPro" id="IPR036259">
    <property type="entry name" value="MFS_trans_sf"/>
</dbReference>
<evidence type="ECO:0000256" key="2">
    <source>
        <dbReference type="ARBA" id="ARBA00022448"/>
    </source>
</evidence>
<feature type="transmembrane region" description="Helical" evidence="7">
    <location>
        <begin position="380"/>
        <end position="401"/>
    </location>
</feature>
<evidence type="ECO:0000256" key="1">
    <source>
        <dbReference type="ARBA" id="ARBA00004651"/>
    </source>
</evidence>
<dbReference type="InterPro" id="IPR011701">
    <property type="entry name" value="MFS"/>
</dbReference>
<evidence type="ECO:0000313" key="9">
    <source>
        <dbReference type="EMBL" id="AKA69517.1"/>
    </source>
</evidence>
<dbReference type="EMBL" id="CP009933">
    <property type="protein sequence ID" value="AKA69517.1"/>
    <property type="molecule type" value="Genomic_DNA"/>
</dbReference>
<dbReference type="AlphaFoldDB" id="A0A0E3JNQ4"/>
<protein>
    <submittedName>
        <fullName evidence="9">Putative major facilitator family protein</fullName>
    </submittedName>
</protein>
<dbReference type="SUPFAM" id="SSF103473">
    <property type="entry name" value="MFS general substrate transporter"/>
    <property type="match status" value="1"/>
</dbReference>
<comment type="subcellular location">
    <subcellularLocation>
        <location evidence="1">Cell membrane</location>
        <topology evidence="1">Multi-pass membrane protein</topology>
    </subcellularLocation>
</comment>
<evidence type="ECO:0000256" key="5">
    <source>
        <dbReference type="ARBA" id="ARBA00022989"/>
    </source>
</evidence>
<keyword evidence="6 7" id="KW-0472">Membrane</keyword>
<keyword evidence="10" id="KW-1185">Reference proteome</keyword>
<name>A0A0E3JNQ4_CLOSL</name>
<keyword evidence="3" id="KW-1003">Cell membrane</keyword>
<evidence type="ECO:0000256" key="4">
    <source>
        <dbReference type="ARBA" id="ARBA00022692"/>
    </source>
</evidence>
<dbReference type="RefSeq" id="WP_029160275.1">
    <property type="nucleotide sequence ID" value="NZ_CP009933.1"/>
</dbReference>
<feature type="transmembrane region" description="Helical" evidence="7">
    <location>
        <begin position="260"/>
        <end position="277"/>
    </location>
</feature>
<reference evidence="9 10" key="1">
    <citation type="journal article" date="2015" name="J. Biotechnol.">
        <title>Complete genome sequence of a malodorant-producing acetogen, Clostridium scatologenes ATCC 25775(T).</title>
        <authorList>
            <person name="Zhu Z."/>
            <person name="Guo T."/>
            <person name="Zheng H."/>
            <person name="Song T."/>
            <person name="Ouyang P."/>
            <person name="Xie J."/>
        </authorList>
    </citation>
    <scope>NUCLEOTIDE SEQUENCE [LARGE SCALE GENOMIC DNA]</scope>
    <source>
        <strain evidence="9 10">ATCC 25775</strain>
    </source>
</reference>
<feature type="domain" description="Major facilitator superfamily (MFS) profile" evidence="8">
    <location>
        <begin position="6"/>
        <end position="406"/>
    </location>
</feature>
<feature type="transmembrane region" description="Helical" evidence="7">
    <location>
        <begin position="289"/>
        <end position="308"/>
    </location>
</feature>
<evidence type="ECO:0000256" key="3">
    <source>
        <dbReference type="ARBA" id="ARBA00022475"/>
    </source>
</evidence>